<keyword evidence="4 9" id="KW-0812">Transmembrane</keyword>
<keyword evidence="3" id="KW-0813">Transport</keyword>
<name>A0ABM9I2J7_9GAMM</name>
<dbReference type="InterPro" id="IPR050277">
    <property type="entry name" value="Sodium:Solute_Symporter"/>
</dbReference>
<evidence type="ECO:0000256" key="1">
    <source>
        <dbReference type="ARBA" id="ARBA00004141"/>
    </source>
</evidence>
<feature type="transmembrane region" description="Helical" evidence="9">
    <location>
        <begin position="434"/>
        <end position="451"/>
    </location>
</feature>
<feature type="transmembrane region" description="Helical" evidence="9">
    <location>
        <begin position="384"/>
        <end position="402"/>
    </location>
</feature>
<keyword evidence="5" id="KW-0769">Symport</keyword>
<proteinExistence type="inferred from homology"/>
<dbReference type="CDD" id="cd11474">
    <property type="entry name" value="SLC5sbd_CHT"/>
    <property type="match status" value="1"/>
</dbReference>
<evidence type="ECO:0000256" key="7">
    <source>
        <dbReference type="ARBA" id="ARBA00023136"/>
    </source>
</evidence>
<keyword evidence="7 9" id="KW-0472">Membrane</keyword>
<comment type="similarity">
    <text evidence="2 8">Belongs to the sodium:solute symporter (SSF) (TC 2.A.21) family.</text>
</comment>
<evidence type="ECO:0000256" key="4">
    <source>
        <dbReference type="ARBA" id="ARBA00022692"/>
    </source>
</evidence>
<evidence type="ECO:0000256" key="5">
    <source>
        <dbReference type="ARBA" id="ARBA00022847"/>
    </source>
</evidence>
<feature type="transmembrane region" description="Helical" evidence="9">
    <location>
        <begin position="150"/>
        <end position="171"/>
    </location>
</feature>
<feature type="transmembrane region" description="Helical" evidence="9">
    <location>
        <begin position="118"/>
        <end position="138"/>
    </location>
</feature>
<gene>
    <name evidence="10" type="ORF">MSZNOR_2315</name>
</gene>
<dbReference type="PROSITE" id="PS50283">
    <property type="entry name" value="NA_SOLUT_SYMP_3"/>
    <property type="match status" value="1"/>
</dbReference>
<dbReference type="InterPro" id="IPR001734">
    <property type="entry name" value="Na/solute_symporter"/>
</dbReference>
<evidence type="ECO:0000256" key="2">
    <source>
        <dbReference type="ARBA" id="ARBA00006434"/>
    </source>
</evidence>
<feature type="transmembrane region" description="Helical" evidence="9">
    <location>
        <begin position="355"/>
        <end position="372"/>
    </location>
</feature>
<organism evidence="10 11">
    <name type="scientific">Methylocaldum szegediense</name>
    <dbReference type="NCBI Taxonomy" id="73780"/>
    <lineage>
        <taxon>Bacteria</taxon>
        <taxon>Pseudomonadati</taxon>
        <taxon>Pseudomonadota</taxon>
        <taxon>Gammaproteobacteria</taxon>
        <taxon>Methylococcales</taxon>
        <taxon>Methylococcaceae</taxon>
        <taxon>Methylocaldum</taxon>
    </lineage>
</organism>
<feature type="transmembrane region" description="Helical" evidence="9">
    <location>
        <begin position="178"/>
        <end position="196"/>
    </location>
</feature>
<feature type="transmembrane region" description="Helical" evidence="9">
    <location>
        <begin position="306"/>
        <end position="335"/>
    </location>
</feature>
<dbReference type="RefSeq" id="WP_036269226.1">
    <property type="nucleotide sequence ID" value="NZ_OX458333.1"/>
</dbReference>
<evidence type="ECO:0000256" key="3">
    <source>
        <dbReference type="ARBA" id="ARBA00022448"/>
    </source>
</evidence>
<evidence type="ECO:0000313" key="11">
    <source>
        <dbReference type="Proteomes" id="UP001162030"/>
    </source>
</evidence>
<dbReference type="EMBL" id="OX458333">
    <property type="protein sequence ID" value="CAI8840291.1"/>
    <property type="molecule type" value="Genomic_DNA"/>
</dbReference>
<dbReference type="Gene3D" id="1.20.1730.10">
    <property type="entry name" value="Sodium/glucose cotransporter"/>
    <property type="match status" value="1"/>
</dbReference>
<evidence type="ECO:0000256" key="8">
    <source>
        <dbReference type="RuleBase" id="RU362091"/>
    </source>
</evidence>
<reference evidence="10 11" key="1">
    <citation type="submission" date="2023-03" db="EMBL/GenBank/DDBJ databases">
        <authorList>
            <person name="Pearce D."/>
        </authorList>
    </citation>
    <scope>NUCLEOTIDE SEQUENCE [LARGE SCALE GENOMIC DNA]</scope>
    <source>
        <strain evidence="10">Msz</strain>
    </source>
</reference>
<dbReference type="Pfam" id="PF00474">
    <property type="entry name" value="SSF"/>
    <property type="match status" value="1"/>
</dbReference>
<dbReference type="Proteomes" id="UP001162030">
    <property type="component" value="Chromosome"/>
</dbReference>
<feature type="transmembrane region" description="Helical" evidence="9">
    <location>
        <begin position="78"/>
        <end position="97"/>
    </location>
</feature>
<comment type="subcellular location">
    <subcellularLocation>
        <location evidence="1">Membrane</location>
        <topology evidence="1">Multi-pass membrane protein</topology>
    </subcellularLocation>
</comment>
<evidence type="ECO:0000313" key="10">
    <source>
        <dbReference type="EMBL" id="CAI8840291.1"/>
    </source>
</evidence>
<sequence>MNIVLLGIAAYILIQLLIGMLVSRHISSEDDYLLAGRRLGLKLGTFTVFATWFGAETCIGAAGSIYQSGLSGGSADPFGYAVCLLLMGLFFAVPLWRRKLTTLADLFRIRYSPNIERMAVLMLAPTSVMWAAAQIRAFGQVISASSEFDVEIAITIAAAVVIIYTVYGGLFADVITDLIQGIALIGGLAVLLYAVAKTNGGLAESFGAIEPSRLRLFGSAEKPMLEVIETWAIPITGSLFAQELCARILASRSHHVARASCLAGGGLYLLVGAIPVFIGLIGVHLLPGLENPEQILPRLAQEHLSTFAYVVFAGALISAILSTVDSALLAASALVSHNLVIPLAGNVSEAGKVRIARGGVLIFGIVAYVLALHAEGVYALVEEASAFGGAPIFVVVLIGLFTRIGQAKSAAAALVAGMGAWVFGSYVLELTTPYLASLAASLIAYLSVAAWEHRTLNTAAEASI</sequence>
<dbReference type="PANTHER" id="PTHR48086:SF7">
    <property type="entry name" value="SODIUM-SOLUTE SYMPORTER-RELATED"/>
    <property type="match status" value="1"/>
</dbReference>
<evidence type="ECO:0000256" key="6">
    <source>
        <dbReference type="ARBA" id="ARBA00022989"/>
    </source>
</evidence>
<evidence type="ECO:0000256" key="9">
    <source>
        <dbReference type="SAM" id="Phobius"/>
    </source>
</evidence>
<keyword evidence="6 9" id="KW-1133">Transmembrane helix</keyword>
<feature type="transmembrane region" description="Helical" evidence="9">
    <location>
        <begin position="43"/>
        <end position="66"/>
    </location>
</feature>
<dbReference type="PANTHER" id="PTHR48086">
    <property type="entry name" value="SODIUM/PROLINE SYMPORTER-RELATED"/>
    <property type="match status" value="1"/>
</dbReference>
<keyword evidence="11" id="KW-1185">Reference proteome</keyword>
<accession>A0ABM9I2J7</accession>
<feature type="transmembrane region" description="Helical" evidence="9">
    <location>
        <begin position="262"/>
        <end position="286"/>
    </location>
</feature>
<protein>
    <submittedName>
        <fullName evidence="10">SSS family transporter</fullName>
    </submittedName>
</protein>
<feature type="transmembrane region" description="Helical" evidence="9">
    <location>
        <begin position="6"/>
        <end position="22"/>
    </location>
</feature>
<dbReference type="InterPro" id="IPR038377">
    <property type="entry name" value="Na/Glc_symporter_sf"/>
</dbReference>